<comment type="caution">
    <text evidence="1">The sequence shown here is derived from an EMBL/GenBank/DDBJ whole genome shotgun (WGS) entry which is preliminary data.</text>
</comment>
<name>A0A4C1YKI5_EUMVA</name>
<dbReference type="AlphaFoldDB" id="A0A4C1YKI5"/>
<evidence type="ECO:0000313" key="2">
    <source>
        <dbReference type="Proteomes" id="UP000299102"/>
    </source>
</evidence>
<accession>A0A4C1YKI5</accession>
<protein>
    <submittedName>
        <fullName evidence="1">Uncharacterized protein</fullName>
    </submittedName>
</protein>
<proteinExistence type="predicted"/>
<organism evidence="1 2">
    <name type="scientific">Eumeta variegata</name>
    <name type="common">Bagworm moth</name>
    <name type="synonym">Eumeta japonica</name>
    <dbReference type="NCBI Taxonomy" id="151549"/>
    <lineage>
        <taxon>Eukaryota</taxon>
        <taxon>Metazoa</taxon>
        <taxon>Ecdysozoa</taxon>
        <taxon>Arthropoda</taxon>
        <taxon>Hexapoda</taxon>
        <taxon>Insecta</taxon>
        <taxon>Pterygota</taxon>
        <taxon>Neoptera</taxon>
        <taxon>Endopterygota</taxon>
        <taxon>Lepidoptera</taxon>
        <taxon>Glossata</taxon>
        <taxon>Ditrysia</taxon>
        <taxon>Tineoidea</taxon>
        <taxon>Psychidae</taxon>
        <taxon>Oiketicinae</taxon>
        <taxon>Eumeta</taxon>
    </lineage>
</organism>
<dbReference type="EMBL" id="BGZK01001309">
    <property type="protein sequence ID" value="GBP76921.1"/>
    <property type="molecule type" value="Genomic_DNA"/>
</dbReference>
<gene>
    <name evidence="1" type="ORF">EVAR_52610_1</name>
</gene>
<sequence>MCKHQIAQTELPFFAVACKPGHSCNINRSALGIARGCVDASRRCRVAIVDCKGPRTVYKQNKACHNLFSETAVVEVFFPAQDYPYGFRRLSPAAVVADYLRALNRPIFGIKGALLWCRNVQIMRLRLCGLTRRRGDCSASEKGESPSP</sequence>
<keyword evidence="2" id="KW-1185">Reference proteome</keyword>
<evidence type="ECO:0000313" key="1">
    <source>
        <dbReference type="EMBL" id="GBP76921.1"/>
    </source>
</evidence>
<dbReference type="Proteomes" id="UP000299102">
    <property type="component" value="Unassembled WGS sequence"/>
</dbReference>
<reference evidence="1 2" key="1">
    <citation type="journal article" date="2019" name="Commun. Biol.">
        <title>The bagworm genome reveals a unique fibroin gene that provides high tensile strength.</title>
        <authorList>
            <person name="Kono N."/>
            <person name="Nakamura H."/>
            <person name="Ohtoshi R."/>
            <person name="Tomita M."/>
            <person name="Numata K."/>
            <person name="Arakawa K."/>
        </authorList>
    </citation>
    <scope>NUCLEOTIDE SEQUENCE [LARGE SCALE GENOMIC DNA]</scope>
</reference>